<keyword evidence="2" id="KW-1185">Reference proteome</keyword>
<evidence type="ECO:0008006" key="4">
    <source>
        <dbReference type="Google" id="ProtNLM"/>
    </source>
</evidence>
<proteinExistence type="predicted"/>
<feature type="transmembrane region" description="Helical" evidence="1">
    <location>
        <begin position="7"/>
        <end position="36"/>
    </location>
</feature>
<organism evidence="2 3">
    <name type="scientific">Mesorhabditis belari</name>
    <dbReference type="NCBI Taxonomy" id="2138241"/>
    <lineage>
        <taxon>Eukaryota</taxon>
        <taxon>Metazoa</taxon>
        <taxon>Ecdysozoa</taxon>
        <taxon>Nematoda</taxon>
        <taxon>Chromadorea</taxon>
        <taxon>Rhabditida</taxon>
        <taxon>Rhabditina</taxon>
        <taxon>Rhabditomorpha</taxon>
        <taxon>Rhabditoidea</taxon>
        <taxon>Rhabditidae</taxon>
        <taxon>Mesorhabditinae</taxon>
        <taxon>Mesorhabditis</taxon>
    </lineage>
</organism>
<keyword evidence="1" id="KW-1133">Transmembrane helix</keyword>
<evidence type="ECO:0000256" key="1">
    <source>
        <dbReference type="SAM" id="Phobius"/>
    </source>
</evidence>
<dbReference type="Proteomes" id="UP000887575">
    <property type="component" value="Unassembled WGS sequence"/>
</dbReference>
<name>A0AAF3EL69_9BILA</name>
<reference evidence="3" key="1">
    <citation type="submission" date="2024-02" db="UniProtKB">
        <authorList>
            <consortium name="WormBaseParasite"/>
        </authorList>
    </citation>
    <scope>IDENTIFICATION</scope>
</reference>
<feature type="transmembrane region" description="Helical" evidence="1">
    <location>
        <begin position="78"/>
        <end position="104"/>
    </location>
</feature>
<feature type="transmembrane region" description="Helical" evidence="1">
    <location>
        <begin position="116"/>
        <end position="136"/>
    </location>
</feature>
<dbReference type="AlphaFoldDB" id="A0AAF3EL69"/>
<feature type="transmembrane region" description="Helical" evidence="1">
    <location>
        <begin position="42"/>
        <end position="71"/>
    </location>
</feature>
<accession>A0AAF3EL69</accession>
<keyword evidence="1" id="KW-0812">Transmembrane</keyword>
<evidence type="ECO:0000313" key="2">
    <source>
        <dbReference type="Proteomes" id="UP000887575"/>
    </source>
</evidence>
<evidence type="ECO:0000313" key="3">
    <source>
        <dbReference type="WBParaSite" id="MBELARI_LOCUS1475"/>
    </source>
</evidence>
<sequence length="173" mass="19083">MPITAKGAVYIVLTTISLIIVALAVVAVGTVVIWGLADWGWLWFWTLPAGIFCCFAIADFILLAFSIVGVVRKTSGKLIPALVVTALEIVFHVAGPIAFIVYVATSYDFYVESCEWGLFVIGELSNLTLSITRFIFGRLAYVEMKALKRLGQVSSVEKELTEQNKQNESLQWT</sequence>
<protein>
    <recommendedName>
        <fullName evidence="4">Transmembrane protein</fullName>
    </recommendedName>
</protein>
<dbReference type="WBParaSite" id="MBELARI_LOCUS1475">
    <property type="protein sequence ID" value="MBELARI_LOCUS1475"/>
    <property type="gene ID" value="MBELARI_LOCUS1475"/>
</dbReference>
<keyword evidence="1" id="KW-0472">Membrane</keyword>